<evidence type="ECO:0000313" key="3">
    <source>
        <dbReference type="Proteomes" id="UP000242287"/>
    </source>
</evidence>
<dbReference type="EMBL" id="KZ302132">
    <property type="protein sequence ID" value="PFH47124.1"/>
    <property type="molecule type" value="Genomic_DNA"/>
</dbReference>
<reference evidence="2 3" key="1">
    <citation type="submission" date="2014-02" db="EMBL/GenBank/DDBJ databases">
        <title>Transposable element dynamics among asymbiotic and ectomycorrhizal Amanita fungi.</title>
        <authorList>
            <consortium name="DOE Joint Genome Institute"/>
            <person name="Hess J."/>
            <person name="Skrede I."/>
            <person name="Wolfe B."/>
            <person name="LaButti K."/>
            <person name="Ohm R.A."/>
            <person name="Grigoriev I.V."/>
            <person name="Pringle A."/>
        </authorList>
    </citation>
    <scope>NUCLEOTIDE SEQUENCE [LARGE SCALE GENOMIC DNA]</scope>
    <source>
        <strain evidence="2 3">SKay4041</strain>
    </source>
</reference>
<name>A0A2A9NCS8_9AGAR</name>
<dbReference type="SUPFAM" id="SSF143990">
    <property type="entry name" value="YbiA-like"/>
    <property type="match status" value="1"/>
</dbReference>
<dbReference type="Pfam" id="PF08719">
    <property type="entry name" value="NADAR"/>
    <property type="match status" value="1"/>
</dbReference>
<dbReference type="InterPro" id="IPR012816">
    <property type="entry name" value="NADAR"/>
</dbReference>
<dbReference type="Gene3D" id="1.10.357.40">
    <property type="entry name" value="YbiA-like"/>
    <property type="match status" value="1"/>
</dbReference>
<organism evidence="2 3">
    <name type="scientific">Amanita thiersii Skay4041</name>
    <dbReference type="NCBI Taxonomy" id="703135"/>
    <lineage>
        <taxon>Eukaryota</taxon>
        <taxon>Fungi</taxon>
        <taxon>Dikarya</taxon>
        <taxon>Basidiomycota</taxon>
        <taxon>Agaricomycotina</taxon>
        <taxon>Agaricomycetes</taxon>
        <taxon>Agaricomycetidae</taxon>
        <taxon>Agaricales</taxon>
        <taxon>Pluteineae</taxon>
        <taxon>Amanitaceae</taxon>
        <taxon>Amanita</taxon>
    </lineage>
</organism>
<dbReference type="AlphaFoldDB" id="A0A2A9NCS8"/>
<dbReference type="InterPro" id="IPR037238">
    <property type="entry name" value="YbiA-like_sf"/>
</dbReference>
<evidence type="ECO:0000259" key="1">
    <source>
        <dbReference type="Pfam" id="PF08719"/>
    </source>
</evidence>
<keyword evidence="3" id="KW-1185">Reference proteome</keyword>
<proteinExistence type="predicted"/>
<dbReference type="CDD" id="cd15457">
    <property type="entry name" value="NADAR"/>
    <property type="match status" value="1"/>
</dbReference>
<protein>
    <recommendedName>
        <fullName evidence="1">NADAR domain-containing protein</fullName>
    </recommendedName>
</protein>
<dbReference type="Proteomes" id="UP000242287">
    <property type="component" value="Unassembled WGS sequence"/>
</dbReference>
<gene>
    <name evidence="2" type="ORF">AMATHDRAFT_110386</name>
</gene>
<sequence>FVIHSPHPIIFRTKPYRTATHLFEAMKYIDHAPECAEKIREAEDVADVYRLSAEFTAEGKEKPEWAVMFGGVMEDVLYMKFAQHESLRRLLLDTGHHTPLVYSDPNDGYWGEGPVGQGANELGKALCRVRDRLR</sequence>
<feature type="non-terminal residue" evidence="2">
    <location>
        <position position="134"/>
    </location>
</feature>
<evidence type="ECO:0000313" key="2">
    <source>
        <dbReference type="EMBL" id="PFH47124.1"/>
    </source>
</evidence>
<feature type="domain" description="NADAR" evidence="1">
    <location>
        <begin position="4"/>
        <end position="134"/>
    </location>
</feature>
<dbReference type="OrthoDB" id="206452at2759"/>
<feature type="non-terminal residue" evidence="2">
    <location>
        <position position="1"/>
    </location>
</feature>
<accession>A0A2A9NCS8</accession>
<dbReference type="STRING" id="703135.A0A2A9NCS8"/>